<dbReference type="Proteomes" id="UP000007947">
    <property type="component" value="Chromosome"/>
</dbReference>
<dbReference type="EMBL" id="AP012204">
    <property type="protein sequence ID" value="BAK38199.1"/>
    <property type="molecule type" value="Genomic_DNA"/>
</dbReference>
<evidence type="ECO:0000256" key="3">
    <source>
        <dbReference type="ARBA" id="ARBA00022723"/>
    </source>
</evidence>
<comment type="function">
    <text evidence="6">Toxic component of a toxin-antitoxin (TA) system. An RNase.</text>
</comment>
<feature type="binding site" evidence="6">
    <location>
        <position position="15"/>
    </location>
    <ligand>
        <name>Mg(2+)</name>
        <dbReference type="ChEBI" id="CHEBI:18420"/>
    </ligand>
</feature>
<dbReference type="GO" id="GO:0090729">
    <property type="term" value="F:toxin activity"/>
    <property type="evidence" value="ECO:0007669"/>
    <property type="project" value="UniProtKB-KW"/>
</dbReference>
<dbReference type="AlphaFoldDB" id="F5XIG1"/>
<accession>F5XIG1</accession>
<dbReference type="InterPro" id="IPR022907">
    <property type="entry name" value="VapC_family"/>
</dbReference>
<dbReference type="GO" id="GO:0000287">
    <property type="term" value="F:magnesium ion binding"/>
    <property type="evidence" value="ECO:0007669"/>
    <property type="project" value="UniProtKB-UniRule"/>
</dbReference>
<dbReference type="NCBIfam" id="TIGR00028">
    <property type="entry name" value="Mtu_PIN_fam"/>
    <property type="match status" value="1"/>
</dbReference>
<dbReference type="eggNOG" id="COG1848">
    <property type="taxonomic scope" value="Bacteria"/>
</dbReference>
<name>F5XIG1_MICPN</name>
<keyword evidence="4 6" id="KW-0378">Hydrolase</keyword>
<feature type="binding site" evidence="6">
    <location>
        <position position="112"/>
    </location>
    <ligand>
        <name>Mg(2+)</name>
        <dbReference type="ChEBI" id="CHEBI:18420"/>
    </ligand>
</feature>
<dbReference type="HOGENOM" id="CLU_145365_0_0_11"/>
<proteinExistence type="inferred from homology"/>
<evidence type="ECO:0000256" key="1">
    <source>
        <dbReference type="ARBA" id="ARBA00022649"/>
    </source>
</evidence>
<dbReference type="HAMAP" id="MF_00265">
    <property type="entry name" value="VapC_Nob1"/>
    <property type="match status" value="1"/>
</dbReference>
<dbReference type="EC" id="3.1.-.-" evidence="6"/>
<keyword evidence="2 6" id="KW-0540">Nuclease</keyword>
<evidence type="ECO:0000313" key="8">
    <source>
        <dbReference type="Proteomes" id="UP000007947"/>
    </source>
</evidence>
<evidence type="ECO:0000256" key="2">
    <source>
        <dbReference type="ARBA" id="ARBA00022722"/>
    </source>
</evidence>
<dbReference type="STRING" id="1032480.MLP_51850"/>
<evidence type="ECO:0000256" key="4">
    <source>
        <dbReference type="ARBA" id="ARBA00022801"/>
    </source>
</evidence>
<keyword evidence="6" id="KW-0800">Toxin</keyword>
<sequence length="148" mass="16155">MLPEPAPPALLDLPDVNLLVALLHPAHVHHLQAQAWFTSVERFATTPITESGFIRMALNPAVAGQVTSLDDAMSSLNSVRADKRVEYVADDTSLALPTIDLVGLVGFRQVTDFHLVNLAACHSARLVTFDRKLAPTLAPEDRRFVHSL</sequence>
<dbReference type="KEGG" id="mph:MLP_51850"/>
<keyword evidence="5 6" id="KW-0460">Magnesium</keyword>
<keyword evidence="3 6" id="KW-0479">Metal-binding</keyword>
<evidence type="ECO:0000256" key="6">
    <source>
        <dbReference type="HAMAP-Rule" id="MF_00265"/>
    </source>
</evidence>
<comment type="cofactor">
    <cofactor evidence="6">
        <name>Mg(2+)</name>
        <dbReference type="ChEBI" id="CHEBI:18420"/>
    </cofactor>
</comment>
<evidence type="ECO:0000256" key="5">
    <source>
        <dbReference type="ARBA" id="ARBA00022842"/>
    </source>
</evidence>
<reference evidence="7 8" key="1">
    <citation type="submission" date="2011-05" db="EMBL/GenBank/DDBJ databases">
        <title>Whole genome sequence of Microlunatus phosphovorus NM-1.</title>
        <authorList>
            <person name="Hosoyama A."/>
            <person name="Sasaki K."/>
            <person name="Harada T."/>
            <person name="Igarashi R."/>
            <person name="Kawakoshi A."/>
            <person name="Sasagawa M."/>
            <person name="Fukada J."/>
            <person name="Nakamura S."/>
            <person name="Katano Y."/>
            <person name="Hanada S."/>
            <person name="Kamagata Y."/>
            <person name="Nakamura N."/>
            <person name="Yamazaki S."/>
            <person name="Fujita N."/>
        </authorList>
    </citation>
    <scope>NUCLEOTIDE SEQUENCE [LARGE SCALE GENOMIC DNA]</scope>
    <source>
        <strain evidence="8">ATCC 700054 / DSM 10555 / JCM 9379 / NBRC 101784 / NCIMB 13414 / VKM Ac-1990 / NM-1</strain>
    </source>
</reference>
<dbReference type="SUPFAM" id="SSF88723">
    <property type="entry name" value="PIN domain-like"/>
    <property type="match status" value="1"/>
</dbReference>
<comment type="similarity">
    <text evidence="6">Belongs to the PINc/VapC protein family.</text>
</comment>
<gene>
    <name evidence="6" type="primary">vapC</name>
    <name evidence="7" type="ordered locus">MLP_51850</name>
</gene>
<dbReference type="InterPro" id="IPR006226">
    <property type="entry name" value="Mtu_PIN"/>
</dbReference>
<keyword evidence="1 6" id="KW-1277">Toxin-antitoxin system</keyword>
<dbReference type="InterPro" id="IPR029060">
    <property type="entry name" value="PIN-like_dom_sf"/>
</dbReference>
<keyword evidence="8" id="KW-1185">Reference proteome</keyword>
<organism evidence="7 8">
    <name type="scientific">Microlunatus phosphovorus (strain ATCC 700054 / DSM 10555 / JCM 9379 / NBRC 101784 / NCIMB 13414 / VKM Ac-1990 / NM-1)</name>
    <dbReference type="NCBI Taxonomy" id="1032480"/>
    <lineage>
        <taxon>Bacteria</taxon>
        <taxon>Bacillati</taxon>
        <taxon>Actinomycetota</taxon>
        <taxon>Actinomycetes</taxon>
        <taxon>Propionibacteriales</taxon>
        <taxon>Propionibacteriaceae</taxon>
        <taxon>Microlunatus</taxon>
    </lineage>
</organism>
<evidence type="ECO:0000313" key="7">
    <source>
        <dbReference type="EMBL" id="BAK38199.1"/>
    </source>
</evidence>
<protein>
    <recommendedName>
        <fullName evidence="6">Ribonuclease VapC</fullName>
        <shortName evidence="6">RNase VapC</shortName>
        <ecNumber evidence="6">3.1.-.-</ecNumber>
    </recommendedName>
    <alternativeName>
        <fullName evidence="6">Toxin VapC</fullName>
    </alternativeName>
</protein>
<dbReference type="GO" id="GO:0004540">
    <property type="term" value="F:RNA nuclease activity"/>
    <property type="evidence" value="ECO:0007669"/>
    <property type="project" value="InterPro"/>
</dbReference>
<dbReference type="GO" id="GO:0016788">
    <property type="term" value="F:hydrolase activity, acting on ester bonds"/>
    <property type="evidence" value="ECO:0007669"/>
    <property type="project" value="InterPro"/>
</dbReference>